<evidence type="ECO:0000256" key="1">
    <source>
        <dbReference type="SAM" id="Coils"/>
    </source>
</evidence>
<keyword evidence="1" id="KW-0175">Coiled coil</keyword>
<dbReference type="Gene3D" id="3.30.70.60">
    <property type="match status" value="1"/>
</dbReference>
<name>A0A1F7RNW7_9BACT</name>
<keyword evidence="2" id="KW-1133">Transmembrane helix</keyword>
<comment type="caution">
    <text evidence="3">The sequence shown here is derived from an EMBL/GenBank/DDBJ whole genome shotgun (WGS) entry which is preliminary data.</text>
</comment>
<protein>
    <recommendedName>
        <fullName evidence="5">Type II secretion system protein M</fullName>
    </recommendedName>
</protein>
<organism evidence="3 4">
    <name type="scientific">Candidatus Schekmanbacteria bacterium GWA2_38_11</name>
    <dbReference type="NCBI Taxonomy" id="1817876"/>
    <lineage>
        <taxon>Bacteria</taxon>
        <taxon>Candidatus Schekmaniibacteriota</taxon>
    </lineage>
</organism>
<dbReference type="InterPro" id="IPR014717">
    <property type="entry name" value="Transl_elong_EF1B/ribsomal_bS6"/>
</dbReference>
<sequence>MDILKIIKILKLDKLSKRDFYLVIGTASFVLIVILYWILSLLILNPLAQNEKKLKKNLEKDQKIQVVKENYQELNSKLLAFKNRLPNKNFNLASYILNELSTLKLNDKVKDLKPYFNKVEGYEEVSVKFSLEGVTAEEVTKFLYQVENSSYLLYISQIQIKQESYEKLFLLNASFKIQTYIPA</sequence>
<dbReference type="AlphaFoldDB" id="A0A1F7RNW7"/>
<evidence type="ECO:0000313" key="4">
    <source>
        <dbReference type="Proteomes" id="UP000178526"/>
    </source>
</evidence>
<proteinExistence type="predicted"/>
<feature type="coiled-coil region" evidence="1">
    <location>
        <begin position="57"/>
        <end position="84"/>
    </location>
</feature>
<evidence type="ECO:0000313" key="3">
    <source>
        <dbReference type="EMBL" id="OGL42858.1"/>
    </source>
</evidence>
<accession>A0A1F7RNW7</accession>
<keyword evidence="2" id="KW-0812">Transmembrane</keyword>
<keyword evidence="2" id="KW-0472">Membrane</keyword>
<feature type="transmembrane region" description="Helical" evidence="2">
    <location>
        <begin position="20"/>
        <end position="44"/>
    </location>
</feature>
<dbReference type="EMBL" id="MGDB01000023">
    <property type="protein sequence ID" value="OGL42858.1"/>
    <property type="molecule type" value="Genomic_DNA"/>
</dbReference>
<dbReference type="Proteomes" id="UP000178526">
    <property type="component" value="Unassembled WGS sequence"/>
</dbReference>
<reference evidence="3 4" key="1">
    <citation type="journal article" date="2016" name="Nat. Commun.">
        <title>Thousands of microbial genomes shed light on interconnected biogeochemical processes in an aquifer system.</title>
        <authorList>
            <person name="Anantharaman K."/>
            <person name="Brown C.T."/>
            <person name="Hug L.A."/>
            <person name="Sharon I."/>
            <person name="Castelle C.J."/>
            <person name="Probst A.J."/>
            <person name="Thomas B.C."/>
            <person name="Singh A."/>
            <person name="Wilkins M.J."/>
            <person name="Karaoz U."/>
            <person name="Brodie E.L."/>
            <person name="Williams K.H."/>
            <person name="Hubbard S.S."/>
            <person name="Banfield J.F."/>
        </authorList>
    </citation>
    <scope>NUCLEOTIDE SEQUENCE [LARGE SCALE GENOMIC DNA]</scope>
</reference>
<evidence type="ECO:0008006" key="5">
    <source>
        <dbReference type="Google" id="ProtNLM"/>
    </source>
</evidence>
<evidence type="ECO:0000256" key="2">
    <source>
        <dbReference type="SAM" id="Phobius"/>
    </source>
</evidence>
<gene>
    <name evidence="3" type="ORF">A2042_01820</name>
</gene>